<dbReference type="NCBIfam" id="NF008183">
    <property type="entry name" value="PRK10933.1"/>
    <property type="match status" value="1"/>
</dbReference>
<feature type="domain" description="Glycosyl hydrolase family 13 catalytic" evidence="8">
    <location>
        <begin position="12"/>
        <end position="420"/>
    </location>
</feature>
<dbReference type="InterPro" id="IPR032091">
    <property type="entry name" value="Malt_amylase-like_C"/>
</dbReference>
<evidence type="ECO:0000256" key="7">
    <source>
        <dbReference type="ARBA" id="ARBA00038939"/>
    </source>
</evidence>
<dbReference type="Pfam" id="PF00128">
    <property type="entry name" value="Alpha-amylase"/>
    <property type="match status" value="1"/>
</dbReference>
<dbReference type="InterPro" id="IPR006047">
    <property type="entry name" value="GH13_cat_dom"/>
</dbReference>
<dbReference type="InterPro" id="IPR013780">
    <property type="entry name" value="Glyco_hydro_b"/>
</dbReference>
<comment type="catalytic activity">
    <reaction evidence="6">
        <text>Hydrolysis of (1-&gt;6)-alpha-D-glucosidic linkages in some oligosaccharides produced from starch and glycogen by alpha-amylase, and in isomaltose.</text>
        <dbReference type="EC" id="3.2.1.10"/>
    </reaction>
</comment>
<proteinExistence type="inferred from homology"/>
<dbReference type="STRING" id="1612202.SAMN05421734_106157"/>
<organism evidence="9 10">
    <name type="scientific">Pelagirhabdus alkalitolerans</name>
    <dbReference type="NCBI Taxonomy" id="1612202"/>
    <lineage>
        <taxon>Bacteria</taxon>
        <taxon>Bacillati</taxon>
        <taxon>Bacillota</taxon>
        <taxon>Bacilli</taxon>
        <taxon>Bacillales</taxon>
        <taxon>Bacillaceae</taxon>
        <taxon>Pelagirhabdus</taxon>
    </lineage>
</organism>
<dbReference type="Proteomes" id="UP000242949">
    <property type="component" value="Unassembled WGS sequence"/>
</dbReference>
<evidence type="ECO:0000256" key="4">
    <source>
        <dbReference type="ARBA" id="ARBA00022801"/>
    </source>
</evidence>
<dbReference type="AlphaFoldDB" id="A0A1G6KPM5"/>
<comment type="subcellular location">
    <subcellularLocation>
        <location evidence="1">Cytoplasm</location>
    </subcellularLocation>
</comment>
<dbReference type="SUPFAM" id="SSF51011">
    <property type="entry name" value="Glycosyl hydrolase domain"/>
    <property type="match status" value="1"/>
</dbReference>
<dbReference type="PANTHER" id="PTHR10357">
    <property type="entry name" value="ALPHA-AMYLASE FAMILY MEMBER"/>
    <property type="match status" value="1"/>
</dbReference>
<dbReference type="EMBL" id="FMYI01000006">
    <property type="protein sequence ID" value="SDC32761.1"/>
    <property type="molecule type" value="Genomic_DNA"/>
</dbReference>
<keyword evidence="10" id="KW-1185">Reference proteome</keyword>
<evidence type="ECO:0000256" key="1">
    <source>
        <dbReference type="ARBA" id="ARBA00004496"/>
    </source>
</evidence>
<sequence>MTQWWKDAVVYQIYPRSFNDTTGNGIGDIKGITEKLPYLNRLGIDVIWLSPVYQSPNDDNGYDISDYHAIMDDFGTMDDFHEMLNVADQFNIKIMMDLVVNHTSDEHKWFIESKSSKNNPYRDYYIWKDPKPNGEPPTNWGAHFGGSTWEYDEQTEQYYLHLFSKKQPDLNWENESLRRDIYDMMLFWLDKGVAGFRMDVINMISKDPEYPDGELQATGFGDGAPFYLNGPKVHDYLQEMNREVLSKHETITVGEMPGANVEQAKLYTGKDRDELDMVFHFEHVGLGEGELGKFSPEEWRLTELKEIFSSWQKGLDQVGWNSLYWSNHDQPRAISRFGDERERYRVKSGKMLATCLHMLKGTPYIFQGEELGMTNVRFDSIQDYRDLETLNAYDDLLSRKLLTENEMMEAIYQRGRDNARTPMHWSNDKNGGFTEGTPWIPVNPNYTTINADLVLDQPDSIFYYYQKLIQLRKEHEIIVEGTYEDLLKDHESLFCYKRVYKEQELVVLCNFTDNRVEFELPESIELTEEPLITNDSTPIIQSDQTYQLEPYQASVYLIQK</sequence>
<dbReference type="InterPro" id="IPR017853">
    <property type="entry name" value="GH"/>
</dbReference>
<dbReference type="GO" id="GO:0005737">
    <property type="term" value="C:cytoplasm"/>
    <property type="evidence" value="ECO:0007669"/>
    <property type="project" value="UniProtKB-SubCell"/>
</dbReference>
<dbReference type="Gene3D" id="3.90.400.10">
    <property type="entry name" value="Oligo-1,6-glucosidase, Domain 2"/>
    <property type="match status" value="1"/>
</dbReference>
<dbReference type="FunFam" id="2.60.40.1180:FF:000007">
    <property type="entry name" value="Sucrose isomerase"/>
    <property type="match status" value="1"/>
</dbReference>
<evidence type="ECO:0000256" key="6">
    <source>
        <dbReference type="ARBA" id="ARBA00036217"/>
    </source>
</evidence>
<evidence type="ECO:0000259" key="8">
    <source>
        <dbReference type="SMART" id="SM00642"/>
    </source>
</evidence>
<evidence type="ECO:0000256" key="5">
    <source>
        <dbReference type="ARBA" id="ARBA00023295"/>
    </source>
</evidence>
<dbReference type="GO" id="GO:0004574">
    <property type="term" value="F:oligo-1,6-glucosidase activity"/>
    <property type="evidence" value="ECO:0007669"/>
    <property type="project" value="UniProtKB-EC"/>
</dbReference>
<dbReference type="FunFam" id="3.90.400.10:FF:000002">
    <property type="entry name" value="Sucrose isomerase"/>
    <property type="match status" value="1"/>
</dbReference>
<keyword evidence="3" id="KW-0963">Cytoplasm</keyword>
<dbReference type="GO" id="GO:0009313">
    <property type="term" value="P:oligosaccharide catabolic process"/>
    <property type="evidence" value="ECO:0007669"/>
    <property type="project" value="TreeGrafter"/>
</dbReference>
<evidence type="ECO:0000313" key="10">
    <source>
        <dbReference type="Proteomes" id="UP000242949"/>
    </source>
</evidence>
<dbReference type="SUPFAM" id="SSF51445">
    <property type="entry name" value="(Trans)glycosidases"/>
    <property type="match status" value="1"/>
</dbReference>
<keyword evidence="5" id="KW-0326">Glycosidase</keyword>
<gene>
    <name evidence="9" type="ORF">SAMN05421734_106157</name>
</gene>
<dbReference type="SMART" id="SM00642">
    <property type="entry name" value="Aamy"/>
    <property type="match status" value="1"/>
</dbReference>
<evidence type="ECO:0000313" key="9">
    <source>
        <dbReference type="EMBL" id="SDC32761.1"/>
    </source>
</evidence>
<dbReference type="FunFam" id="3.20.20.80:FF:000014">
    <property type="entry name" value="Alpha,alpha-phosphotrehalase"/>
    <property type="match status" value="1"/>
</dbReference>
<dbReference type="Gene3D" id="3.20.20.80">
    <property type="entry name" value="Glycosidases"/>
    <property type="match status" value="1"/>
</dbReference>
<dbReference type="Pfam" id="PF16657">
    <property type="entry name" value="Malt_amylase_C"/>
    <property type="match status" value="1"/>
</dbReference>
<dbReference type="CDD" id="cd11333">
    <property type="entry name" value="AmyAc_SI_OligoGlu_DGase"/>
    <property type="match status" value="1"/>
</dbReference>
<keyword evidence="4" id="KW-0378">Hydrolase</keyword>
<dbReference type="InterPro" id="IPR045857">
    <property type="entry name" value="O16G_dom_2"/>
</dbReference>
<evidence type="ECO:0000256" key="2">
    <source>
        <dbReference type="ARBA" id="ARBA00008061"/>
    </source>
</evidence>
<evidence type="ECO:0000256" key="3">
    <source>
        <dbReference type="ARBA" id="ARBA00022490"/>
    </source>
</evidence>
<reference evidence="10" key="1">
    <citation type="submission" date="2016-09" db="EMBL/GenBank/DDBJ databases">
        <authorList>
            <person name="Varghese N."/>
            <person name="Submissions S."/>
        </authorList>
    </citation>
    <scope>NUCLEOTIDE SEQUENCE [LARGE SCALE GENOMIC DNA]</scope>
    <source>
        <strain evidence="10">S5</strain>
    </source>
</reference>
<name>A0A1G6KPM5_9BACI</name>
<dbReference type="PANTHER" id="PTHR10357:SF184">
    <property type="entry name" value="OLIGO-1,6-GLUCOSIDASE 1"/>
    <property type="match status" value="1"/>
</dbReference>
<dbReference type="OrthoDB" id="9805159at2"/>
<dbReference type="Gene3D" id="2.60.40.1180">
    <property type="entry name" value="Golgi alpha-mannosidase II"/>
    <property type="match status" value="1"/>
</dbReference>
<accession>A0A1G6KPM5</accession>
<dbReference type="GO" id="GO:0004556">
    <property type="term" value="F:alpha-amylase activity"/>
    <property type="evidence" value="ECO:0007669"/>
    <property type="project" value="TreeGrafter"/>
</dbReference>
<dbReference type="EC" id="3.2.1.10" evidence="7"/>
<dbReference type="RefSeq" id="WP_090796065.1">
    <property type="nucleotide sequence ID" value="NZ_FMYI01000006.1"/>
</dbReference>
<protein>
    <recommendedName>
        <fullName evidence="7">oligo-1,6-glucosidase</fullName>
        <ecNumber evidence="7">3.2.1.10</ecNumber>
    </recommendedName>
</protein>
<comment type="similarity">
    <text evidence="2">Belongs to the glycosyl hydrolase 13 family.</text>
</comment>